<protein>
    <submittedName>
        <fullName evidence="2">Uncharacterized protein</fullName>
    </submittedName>
</protein>
<feature type="chain" id="PRO_5007655028" evidence="1">
    <location>
        <begin position="30"/>
        <end position="133"/>
    </location>
</feature>
<dbReference type="InParanoid" id="F0VEU4"/>
<evidence type="ECO:0000256" key="1">
    <source>
        <dbReference type="SAM" id="SignalP"/>
    </source>
</evidence>
<dbReference type="GeneID" id="13444082"/>
<dbReference type="AlphaFoldDB" id="F0VEU4"/>
<accession>F0VEU4</accession>
<dbReference type="eggNOG" id="ENOG502R0M2">
    <property type="taxonomic scope" value="Eukaryota"/>
</dbReference>
<proteinExistence type="predicted"/>
<gene>
    <name evidence="3" type="ORF">BN1204_020240</name>
    <name evidence="2" type="ORF">NCLIV_020240</name>
</gene>
<reference evidence="2" key="2">
    <citation type="submission" date="2011-03" db="EMBL/GenBank/DDBJ databases">
        <title>Comparative genomics and transcriptomics of Neospora caninum and Toxoplasma gondii.</title>
        <authorList>
            <person name="Reid A.J."/>
            <person name="Sohal A."/>
            <person name="Harris D."/>
            <person name="Quail M."/>
            <person name="Sanders M."/>
            <person name="Berriman M."/>
            <person name="Wastling J.M."/>
            <person name="Pain A."/>
        </authorList>
    </citation>
    <scope>NUCLEOTIDE SEQUENCE</scope>
    <source>
        <strain evidence="2">Liverpool</strain>
    </source>
</reference>
<keyword evidence="1" id="KW-0732">Signal</keyword>
<evidence type="ECO:0000313" key="4">
    <source>
        <dbReference type="Proteomes" id="UP000007494"/>
    </source>
</evidence>
<dbReference type="Proteomes" id="UP000007494">
    <property type="component" value="Chromosome VIIa"/>
</dbReference>
<dbReference type="OrthoDB" id="328301at2759"/>
<organism evidence="2 4">
    <name type="scientific">Neospora caninum (strain Liverpool)</name>
    <dbReference type="NCBI Taxonomy" id="572307"/>
    <lineage>
        <taxon>Eukaryota</taxon>
        <taxon>Sar</taxon>
        <taxon>Alveolata</taxon>
        <taxon>Apicomplexa</taxon>
        <taxon>Conoidasida</taxon>
        <taxon>Coccidia</taxon>
        <taxon>Eucoccidiorida</taxon>
        <taxon>Eimeriorina</taxon>
        <taxon>Sarcocystidae</taxon>
        <taxon>Neospora</taxon>
    </lineage>
</organism>
<reference evidence="3" key="4">
    <citation type="journal article" date="2015" name="PLoS ONE">
        <title>Comprehensive Evaluation of Toxoplasma gondii VEG and Neospora caninum LIV Genomes with Tachyzoite Stage Transcriptome and Proteome Defines Novel Transcript Features.</title>
        <authorList>
            <person name="Ramaprasad A."/>
            <person name="Mourier T."/>
            <person name="Naeem R."/>
            <person name="Malas T.B."/>
            <person name="Moussa E."/>
            <person name="Panigrahi A."/>
            <person name="Vermont S.J."/>
            <person name="Otto T.D."/>
            <person name="Wastling J."/>
            <person name="Pain A."/>
        </authorList>
    </citation>
    <scope>NUCLEOTIDE SEQUENCE</scope>
    <source>
        <strain evidence="3">Liverpool</strain>
    </source>
</reference>
<keyword evidence="4" id="KW-1185">Reference proteome</keyword>
<name>F0VEU4_NEOCL</name>
<feature type="signal peptide" evidence="1">
    <location>
        <begin position="1"/>
        <end position="29"/>
    </location>
</feature>
<reference evidence="4" key="3">
    <citation type="journal article" date="2012" name="PLoS Pathog.">
        <title>Comparative genomics of the apicomplexan parasites Toxoplasma gondii and Neospora caninum: Coccidia differing in host range and transmission strategy.</title>
        <authorList>
            <person name="Reid A.J."/>
            <person name="Vermont S.J."/>
            <person name="Cotton J.A."/>
            <person name="Harris D."/>
            <person name="Hill-Cawthorne G.A."/>
            <person name="Konen-Waisman S."/>
            <person name="Latham S.M."/>
            <person name="Mourier T."/>
            <person name="Norton R."/>
            <person name="Quail M.A."/>
            <person name="Sanders M."/>
            <person name="Shanmugam D."/>
            <person name="Sohal A."/>
            <person name="Wasmuth J.D."/>
            <person name="Brunk B."/>
            <person name="Grigg M.E."/>
            <person name="Howard J.C."/>
            <person name="Parkinson J."/>
            <person name="Roos D.S."/>
            <person name="Trees A.J."/>
            <person name="Berriman M."/>
            <person name="Pain A."/>
            <person name="Wastling J.M."/>
        </authorList>
    </citation>
    <scope>NUCLEOTIDE SEQUENCE [LARGE SCALE GENOMIC DNA]</scope>
    <source>
        <strain evidence="4">Liverpool</strain>
    </source>
</reference>
<evidence type="ECO:0000313" key="3">
    <source>
        <dbReference type="EMBL" id="CEL66206.1"/>
    </source>
</evidence>
<reference evidence="2" key="1">
    <citation type="submission" date="2011-02" db="EMBL/GenBank/DDBJ databases">
        <authorList>
            <person name="Aslett M."/>
        </authorList>
    </citation>
    <scope>NUCLEOTIDE SEQUENCE</scope>
    <source>
        <strain evidence="2">Liverpool</strain>
    </source>
</reference>
<dbReference type="OMA" id="ATHAPNC"/>
<dbReference type="EMBL" id="LN714481">
    <property type="protein sequence ID" value="CEL66206.1"/>
    <property type="molecule type" value="Genomic_DNA"/>
</dbReference>
<dbReference type="RefSeq" id="XP_003882270.1">
    <property type="nucleotide sequence ID" value="XM_003882221.1"/>
</dbReference>
<sequence length="133" mass="14123">MGQASAVVTAVVGLLCAAAMVQEFPATHAPNCDVPSPEGFEPGCEPGNACVQPCYRVSCQLKGLRFITRDCRQQTVNVWIEVLSVKRSPTVCDGELLEVFPPEKQFSGSFSITPIANHGRDVPCGNLPGESCG</sequence>
<dbReference type="VEuPathDB" id="ToxoDB:NCLIV_020240"/>
<evidence type="ECO:0000313" key="2">
    <source>
        <dbReference type="EMBL" id="CBZ52238.1"/>
    </source>
</evidence>
<dbReference type="EMBL" id="FR823388">
    <property type="protein sequence ID" value="CBZ52238.1"/>
    <property type="molecule type" value="Genomic_DNA"/>
</dbReference>